<dbReference type="SUPFAM" id="SSF141072">
    <property type="entry name" value="CalX-like"/>
    <property type="match status" value="2"/>
</dbReference>
<dbReference type="Gene3D" id="2.150.10.10">
    <property type="entry name" value="Serralysin-like metalloprotease, C-terminal"/>
    <property type="match status" value="3"/>
</dbReference>
<protein>
    <recommendedName>
        <fullName evidence="6">Calx-beta domain-containing protein</fullName>
    </recommendedName>
</protein>
<dbReference type="SUPFAM" id="SSF51120">
    <property type="entry name" value="beta-Roll"/>
    <property type="match status" value="2"/>
</dbReference>
<evidence type="ECO:0000313" key="8">
    <source>
        <dbReference type="Proteomes" id="UP000191931"/>
    </source>
</evidence>
<dbReference type="STRING" id="1246637.MTBBW1_2200007"/>
<comment type="subcellular location">
    <subcellularLocation>
        <location evidence="1">Secreted</location>
    </subcellularLocation>
</comment>
<dbReference type="PANTHER" id="PTHR38340">
    <property type="entry name" value="S-LAYER PROTEIN"/>
    <property type="match status" value="1"/>
</dbReference>
<dbReference type="InterPro" id="IPR001343">
    <property type="entry name" value="Hemolysn_Ca-bd"/>
</dbReference>
<dbReference type="InterPro" id="IPR038081">
    <property type="entry name" value="CalX-like_sf"/>
</dbReference>
<dbReference type="PANTHER" id="PTHR38340:SF1">
    <property type="entry name" value="S-LAYER PROTEIN"/>
    <property type="match status" value="1"/>
</dbReference>
<sequence length="1403" mass="138138">MAIQFGTPGSQTMTVTNGDDFEEYRGLGGDDVYNVNPNLTDTVRISDSDGINTVVLGTADIALAQFFTGGAQFTYASGGVLQVLGDMSNFTFYYGGGTDPFNPVSGGTGQSFDETVTTFGLDPATLGLTPADAPVSGVVNADGTVGVTGPSFSVAASAAEVYEGESAVFTVTLSEALAADADITYTLAGVGGAVIGTDTDAVAETGTLTFIAGETTQTVTVPVTIDGVDETGEGLSLTLSDAPDGTSISGGGVAAVDFMDLPPATFSISASANSVVEGNGIVYTISSSTPVSEETTLTYSVTGDTLNGAATAASTGDYSPASGQVTFAVGETSKTVTINATDDGTTEGLEGWKFSVLDGDLQLIGSQTASVIDGESAGDTILLTTGSDVKIGTTGDDIFDGSVNANGQQTLTSVDNLNGGDGDDLLLAGLGAATTIAPFLASIESAELIDTAGATFDLANTTGMTSILVRNSTNGLTIQNIDSTTDTTYTIQDQSADLTLNFENAALVGSNSFTLNLNNSQSDALGGPTLTIAQQAGTDTSGLETLNLMSSGSNTNFLQTVTAQNAAGTSLLTSLNVTGAQGLQVTNAFEASVVNIDASGMTGALGLTSPFAATTVLNVMGSAGADSLTFAANAANSSIDAGAGNDMIAINNLDNNDTINGGDGTDRLDIQTAANAEGLVTDMTNITNFEQISMNVAGTAAATLNATRFGSAIDTVRLDHGTAGAYTVTMNAGAQTVGVAEPTAATNAQLGGALTVNDTGTATTDTLTITNRDTDTASATNNLNGQNLVINGFETTTINTGASFTVAQTLGTIGFNGDSATGANTLNFTGANPLTIGVPTSNSTGLFTIDASGMTGTATLTMGGAPTFSGANGTVSITGTGNNDTLLGHATVASTVAGGAGLDTITGGTGADSIDGGAGNDQITAAGGNDTVTGNDGNDTITVAAGTVSIDGGAGNDIVDIQATLTAGDTLAGGDGTDTLIYDAAATAATAAGVTGFETLQIDTALDQGLEQFTNNPGFTRINYNVAGNVNITNASASVDTVQVTTSGANVYSLARLIDTSSNSLNVVPLTGGARVVTTMTVDDEETLAINTGTTAGDNLTITTLNAADLTSLTVTGSNNVAITNAIAGAANLATVDASTSTGTLLVNASTSTANGTFTGPQTAAATITGGTGTDSITGGSAADSLTGGNGADTISGGGGADALLGGIGNDSISGGIGDDTITGGVGNDTLSGDDGADDFVFEAASNGVDTISGFVSTVDDLDVQTGGLLGGLNAGQTITAAAAAQALSTTLAASDTVHYISFNGAAANLTTGGAATLNQADMTATTLTNVAAYLGERFSTDTSGANANDSVVVVNWTAGSSTTSYVYEFVNDGADNVLQAAELTLIGVVDRGTTVLAVGDVV</sequence>
<dbReference type="RefSeq" id="WP_080808169.1">
    <property type="nucleotide sequence ID" value="NZ_LT828560.1"/>
</dbReference>
<feature type="domain" description="Calx-beta" evidence="6">
    <location>
        <begin position="153"/>
        <end position="247"/>
    </location>
</feature>
<dbReference type="PROSITE" id="PS00330">
    <property type="entry name" value="HEMOLYSIN_CALCIUM"/>
    <property type="match status" value="2"/>
</dbReference>
<keyword evidence="4" id="KW-0677">Repeat</keyword>
<evidence type="ECO:0000256" key="5">
    <source>
        <dbReference type="ARBA" id="ARBA00022837"/>
    </source>
</evidence>
<evidence type="ECO:0000313" key="7">
    <source>
        <dbReference type="EMBL" id="SLM30353.1"/>
    </source>
</evidence>
<dbReference type="InterPro" id="IPR011049">
    <property type="entry name" value="Serralysin-like_metalloprot_C"/>
</dbReference>
<evidence type="ECO:0000256" key="2">
    <source>
        <dbReference type="ARBA" id="ARBA00022525"/>
    </source>
</evidence>
<evidence type="ECO:0000256" key="3">
    <source>
        <dbReference type="ARBA" id="ARBA00022729"/>
    </source>
</evidence>
<dbReference type="Proteomes" id="UP000191931">
    <property type="component" value="Unassembled WGS sequence"/>
</dbReference>
<dbReference type="GO" id="GO:0005576">
    <property type="term" value="C:extracellular region"/>
    <property type="evidence" value="ECO:0007669"/>
    <property type="project" value="UniProtKB-SubCell"/>
</dbReference>
<dbReference type="PRINTS" id="PR00313">
    <property type="entry name" value="CABNDNGRPT"/>
</dbReference>
<reference evidence="7 8" key="1">
    <citation type="submission" date="2017-03" db="EMBL/GenBank/DDBJ databases">
        <authorList>
            <person name="Afonso C.L."/>
            <person name="Miller P.J."/>
            <person name="Scott M.A."/>
            <person name="Spackman E."/>
            <person name="Goraichik I."/>
            <person name="Dimitrov K.M."/>
            <person name="Suarez D.L."/>
            <person name="Swayne D.E."/>
        </authorList>
    </citation>
    <scope>NUCLEOTIDE SEQUENCE [LARGE SCALE GENOMIC DNA]</scope>
    <source>
        <strain evidence="7">PRJEB14757</strain>
    </source>
</reference>
<dbReference type="GO" id="GO:0005509">
    <property type="term" value="F:calcium ion binding"/>
    <property type="evidence" value="ECO:0007669"/>
    <property type="project" value="InterPro"/>
</dbReference>
<dbReference type="InterPro" id="IPR003644">
    <property type="entry name" value="Calx_beta"/>
</dbReference>
<gene>
    <name evidence="7" type="ORF">MTBBW1_2200007</name>
</gene>
<keyword evidence="8" id="KW-1185">Reference proteome</keyword>
<dbReference type="InterPro" id="IPR018511">
    <property type="entry name" value="Hemolysin-typ_Ca-bd_CS"/>
</dbReference>
<keyword evidence="2" id="KW-0964">Secreted</keyword>
<dbReference type="Pfam" id="PF03160">
    <property type="entry name" value="Calx-beta"/>
    <property type="match status" value="2"/>
</dbReference>
<dbReference type="Pfam" id="PF00353">
    <property type="entry name" value="HemolysinCabind"/>
    <property type="match status" value="5"/>
</dbReference>
<organism evidence="7 8">
    <name type="scientific">Desulfamplus magnetovallimortis</name>
    <dbReference type="NCBI Taxonomy" id="1246637"/>
    <lineage>
        <taxon>Bacteria</taxon>
        <taxon>Pseudomonadati</taxon>
        <taxon>Thermodesulfobacteriota</taxon>
        <taxon>Desulfobacteria</taxon>
        <taxon>Desulfobacterales</taxon>
        <taxon>Desulfobacteraceae</taxon>
        <taxon>Desulfamplus</taxon>
    </lineage>
</organism>
<dbReference type="GO" id="GO:0007154">
    <property type="term" value="P:cell communication"/>
    <property type="evidence" value="ECO:0007669"/>
    <property type="project" value="InterPro"/>
</dbReference>
<dbReference type="GO" id="GO:0016020">
    <property type="term" value="C:membrane"/>
    <property type="evidence" value="ECO:0007669"/>
    <property type="project" value="InterPro"/>
</dbReference>
<evidence type="ECO:0000259" key="6">
    <source>
        <dbReference type="Pfam" id="PF03160"/>
    </source>
</evidence>
<dbReference type="OrthoDB" id="5361834at2"/>
<dbReference type="InterPro" id="IPR050557">
    <property type="entry name" value="RTX_toxin/Mannuronan_C5-epim"/>
</dbReference>
<proteinExistence type="predicted"/>
<dbReference type="Gene3D" id="2.60.40.2030">
    <property type="match status" value="2"/>
</dbReference>
<keyword evidence="3" id="KW-0732">Signal</keyword>
<evidence type="ECO:0000256" key="1">
    <source>
        <dbReference type="ARBA" id="ARBA00004613"/>
    </source>
</evidence>
<evidence type="ECO:0000256" key="4">
    <source>
        <dbReference type="ARBA" id="ARBA00022737"/>
    </source>
</evidence>
<dbReference type="EMBL" id="FWEV01000136">
    <property type="protein sequence ID" value="SLM30353.1"/>
    <property type="molecule type" value="Genomic_DNA"/>
</dbReference>
<keyword evidence="5" id="KW-0106">Calcium</keyword>
<accession>A0A1W1HD46</accession>
<feature type="domain" description="Calx-beta" evidence="6">
    <location>
        <begin position="293"/>
        <end position="351"/>
    </location>
</feature>
<name>A0A1W1HD46_9BACT</name>